<gene>
    <name evidence="2" type="ORF">Taro_015671</name>
</gene>
<accession>A0A843ULG0</accession>
<protein>
    <recommendedName>
        <fullName evidence="4">Transmembrane protein</fullName>
    </recommendedName>
</protein>
<proteinExistence type="predicted"/>
<evidence type="ECO:0000313" key="2">
    <source>
        <dbReference type="EMBL" id="MQL83177.1"/>
    </source>
</evidence>
<name>A0A843ULG0_COLES</name>
<evidence type="ECO:0000256" key="1">
    <source>
        <dbReference type="SAM" id="Phobius"/>
    </source>
</evidence>
<reference evidence="2" key="1">
    <citation type="submission" date="2017-07" db="EMBL/GenBank/DDBJ databases">
        <title>Taro Niue Genome Assembly and Annotation.</title>
        <authorList>
            <person name="Atibalentja N."/>
            <person name="Keating K."/>
            <person name="Fields C.J."/>
        </authorList>
    </citation>
    <scope>NUCLEOTIDE SEQUENCE</scope>
    <source>
        <strain evidence="2">Niue_2</strain>
        <tissue evidence="2">Leaf</tissue>
    </source>
</reference>
<keyword evidence="3" id="KW-1185">Reference proteome</keyword>
<evidence type="ECO:0000313" key="3">
    <source>
        <dbReference type="Proteomes" id="UP000652761"/>
    </source>
</evidence>
<keyword evidence="1" id="KW-0472">Membrane</keyword>
<keyword evidence="1" id="KW-0812">Transmembrane</keyword>
<dbReference type="Proteomes" id="UP000652761">
    <property type="component" value="Unassembled WGS sequence"/>
</dbReference>
<keyword evidence="1" id="KW-1133">Transmembrane helix</keyword>
<comment type="caution">
    <text evidence="2">The sequence shown here is derived from an EMBL/GenBank/DDBJ whole genome shotgun (WGS) entry which is preliminary data.</text>
</comment>
<evidence type="ECO:0008006" key="4">
    <source>
        <dbReference type="Google" id="ProtNLM"/>
    </source>
</evidence>
<feature type="transmembrane region" description="Helical" evidence="1">
    <location>
        <begin position="62"/>
        <end position="82"/>
    </location>
</feature>
<dbReference type="AlphaFoldDB" id="A0A843ULG0"/>
<sequence length="157" mass="17559">MSHSDQKAAPWSSRPCGDKLAIAFWFRSRRACGHVPVTWFLFCLVVFRVLGPCRMCRRWSTVLLGVFERGVVCACVVGLVLVTSQLCRFYGGRPASSPFTWCLALEGLSRSERLSPFPGTPILVSLLRVAPGYERARVGSPREQTLELRGKQDGQQR</sequence>
<organism evidence="2 3">
    <name type="scientific">Colocasia esculenta</name>
    <name type="common">Wild taro</name>
    <name type="synonym">Arum esculentum</name>
    <dbReference type="NCBI Taxonomy" id="4460"/>
    <lineage>
        <taxon>Eukaryota</taxon>
        <taxon>Viridiplantae</taxon>
        <taxon>Streptophyta</taxon>
        <taxon>Embryophyta</taxon>
        <taxon>Tracheophyta</taxon>
        <taxon>Spermatophyta</taxon>
        <taxon>Magnoliopsida</taxon>
        <taxon>Liliopsida</taxon>
        <taxon>Araceae</taxon>
        <taxon>Aroideae</taxon>
        <taxon>Colocasieae</taxon>
        <taxon>Colocasia</taxon>
    </lineage>
</organism>
<feature type="transmembrane region" description="Helical" evidence="1">
    <location>
        <begin position="33"/>
        <end position="50"/>
    </location>
</feature>
<dbReference type="EMBL" id="NMUH01000680">
    <property type="protein sequence ID" value="MQL83177.1"/>
    <property type="molecule type" value="Genomic_DNA"/>
</dbReference>